<dbReference type="GO" id="GO:0016705">
    <property type="term" value="F:oxidoreductase activity, acting on paired donors, with incorporation or reduction of molecular oxygen"/>
    <property type="evidence" value="ECO:0007669"/>
    <property type="project" value="InterPro"/>
</dbReference>
<evidence type="ECO:0000256" key="1">
    <source>
        <dbReference type="ARBA" id="ARBA00010617"/>
    </source>
</evidence>
<evidence type="ECO:0000313" key="9">
    <source>
        <dbReference type="Proteomes" id="UP000316639"/>
    </source>
</evidence>
<dbReference type="Gene3D" id="1.10.630.10">
    <property type="entry name" value="Cytochrome P450"/>
    <property type="match status" value="1"/>
</dbReference>
<dbReference type="InterPro" id="IPR036396">
    <property type="entry name" value="Cyt_P450_sf"/>
</dbReference>
<keyword evidence="4 7" id="KW-0560">Oxidoreductase</keyword>
<dbReference type="PANTHER" id="PTHR46696:SF1">
    <property type="entry name" value="CYTOCHROME P450 YJIB-RELATED"/>
    <property type="match status" value="1"/>
</dbReference>
<accession>A0A563ENA2</accession>
<evidence type="ECO:0000256" key="5">
    <source>
        <dbReference type="ARBA" id="ARBA00023004"/>
    </source>
</evidence>
<keyword evidence="2 7" id="KW-0349">Heme</keyword>
<dbReference type="PRINTS" id="PR00359">
    <property type="entry name" value="BP450"/>
</dbReference>
<keyword evidence="6 7" id="KW-0503">Monooxygenase</keyword>
<gene>
    <name evidence="8" type="ORF">FKR81_29465</name>
</gene>
<proteinExistence type="inferred from homology"/>
<dbReference type="EMBL" id="VOBR01000022">
    <property type="protein sequence ID" value="TWP48111.1"/>
    <property type="molecule type" value="Genomic_DNA"/>
</dbReference>
<evidence type="ECO:0000256" key="2">
    <source>
        <dbReference type="ARBA" id="ARBA00022617"/>
    </source>
</evidence>
<dbReference type="Pfam" id="PF00067">
    <property type="entry name" value="p450"/>
    <property type="match status" value="1"/>
</dbReference>
<dbReference type="InterPro" id="IPR002397">
    <property type="entry name" value="Cyt_P450_B"/>
</dbReference>
<dbReference type="GO" id="GO:0005506">
    <property type="term" value="F:iron ion binding"/>
    <property type="evidence" value="ECO:0007669"/>
    <property type="project" value="InterPro"/>
</dbReference>
<organism evidence="8 9">
    <name type="scientific">Lentzea tibetensis</name>
    <dbReference type="NCBI Taxonomy" id="2591470"/>
    <lineage>
        <taxon>Bacteria</taxon>
        <taxon>Bacillati</taxon>
        <taxon>Actinomycetota</taxon>
        <taxon>Actinomycetes</taxon>
        <taxon>Pseudonocardiales</taxon>
        <taxon>Pseudonocardiaceae</taxon>
        <taxon>Lentzea</taxon>
    </lineage>
</organism>
<dbReference type="InterPro" id="IPR001128">
    <property type="entry name" value="Cyt_P450"/>
</dbReference>
<dbReference type="InterPro" id="IPR017972">
    <property type="entry name" value="Cyt_P450_CS"/>
</dbReference>
<dbReference type="GO" id="GO:0004497">
    <property type="term" value="F:monooxygenase activity"/>
    <property type="evidence" value="ECO:0007669"/>
    <property type="project" value="UniProtKB-KW"/>
</dbReference>
<name>A0A563ENA2_9PSEU</name>
<reference evidence="8 9" key="1">
    <citation type="submission" date="2019-07" db="EMBL/GenBank/DDBJ databases">
        <title>Lentzea xizangensis sp. nov., isolated from Qinghai-Tibetan Plateau Soils.</title>
        <authorList>
            <person name="Huang J."/>
        </authorList>
    </citation>
    <scope>NUCLEOTIDE SEQUENCE [LARGE SCALE GENOMIC DNA]</scope>
    <source>
        <strain evidence="8 9">FXJ1.1311</strain>
    </source>
</reference>
<dbReference type="GO" id="GO:0020037">
    <property type="term" value="F:heme binding"/>
    <property type="evidence" value="ECO:0007669"/>
    <property type="project" value="InterPro"/>
</dbReference>
<keyword evidence="9" id="KW-1185">Reference proteome</keyword>
<keyword evidence="5 7" id="KW-0408">Iron</keyword>
<dbReference type="RefSeq" id="WP_146356728.1">
    <property type="nucleotide sequence ID" value="NZ_VOBR01000022.1"/>
</dbReference>
<evidence type="ECO:0000256" key="4">
    <source>
        <dbReference type="ARBA" id="ARBA00023002"/>
    </source>
</evidence>
<evidence type="ECO:0000256" key="6">
    <source>
        <dbReference type="ARBA" id="ARBA00023033"/>
    </source>
</evidence>
<dbReference type="AlphaFoldDB" id="A0A563ENA2"/>
<evidence type="ECO:0000256" key="7">
    <source>
        <dbReference type="RuleBase" id="RU000461"/>
    </source>
</evidence>
<dbReference type="Proteomes" id="UP000316639">
    <property type="component" value="Unassembled WGS sequence"/>
</dbReference>
<protein>
    <submittedName>
        <fullName evidence="8">Cytochrome P450</fullName>
    </submittedName>
</protein>
<sequence>MGRGAGMTVNSDAPATFEYNPFAPSFDEDPHPTYSFLREHAPVFFWELAGVHLISRYADVDRLLKDRRLALPGQEPDRPEPRTEGGAIHRRLMDNGFFGLGKSDHVRVRRLVTPAFAPREAARRHAAIESIVSAIVDSWGDRSEVDVVTDFARHIPVRVMSHLLAIPEEHDELFVRFSQSMLATVVPWLSPEEFDAHVEVFPPAIEMITSLIEERRVTPGDDLLSQLVSMCDEGDRLSVDELLGIVASLIAAGAETSVHLIGYGMRTLLDHPDDLAAIRADFSLLPNALAEASRYDSFAKHGLSRTVLEDCTLHGVELKAGSKLVMLVASALRDPAVFDEPDRFDIHREPTRLMFGAGSHFCLGHALARGEAETAIGLLLRRFPALRSAGPPVFEPNAVRRSMVSLPVHLR</sequence>
<evidence type="ECO:0000256" key="3">
    <source>
        <dbReference type="ARBA" id="ARBA00022723"/>
    </source>
</evidence>
<evidence type="ECO:0000313" key="8">
    <source>
        <dbReference type="EMBL" id="TWP48111.1"/>
    </source>
</evidence>
<comment type="similarity">
    <text evidence="1 7">Belongs to the cytochrome P450 family.</text>
</comment>
<dbReference type="OrthoDB" id="4156795at2"/>
<keyword evidence="3 7" id="KW-0479">Metal-binding</keyword>
<dbReference type="FunFam" id="1.10.630.10:FF:000018">
    <property type="entry name" value="Cytochrome P450 monooxygenase"/>
    <property type="match status" value="1"/>
</dbReference>
<dbReference type="PROSITE" id="PS00086">
    <property type="entry name" value="CYTOCHROME_P450"/>
    <property type="match status" value="1"/>
</dbReference>
<comment type="caution">
    <text evidence="8">The sequence shown here is derived from an EMBL/GenBank/DDBJ whole genome shotgun (WGS) entry which is preliminary data.</text>
</comment>
<dbReference type="SUPFAM" id="SSF48264">
    <property type="entry name" value="Cytochrome P450"/>
    <property type="match status" value="1"/>
</dbReference>
<dbReference type="PANTHER" id="PTHR46696">
    <property type="entry name" value="P450, PUTATIVE (EUROFUNG)-RELATED"/>
    <property type="match status" value="1"/>
</dbReference>